<reference evidence="2 3" key="1">
    <citation type="submission" date="2015-09" db="EMBL/GenBank/DDBJ databases">
        <title>Sorangium comparison.</title>
        <authorList>
            <person name="Zaburannyi N."/>
            <person name="Bunk B."/>
            <person name="Overmann J."/>
            <person name="Mueller R."/>
        </authorList>
    </citation>
    <scope>NUCLEOTIDE SEQUENCE [LARGE SCALE GENOMIC DNA]</scope>
    <source>
        <strain evidence="2 3">So ce26</strain>
    </source>
</reference>
<gene>
    <name evidence="2" type="ORF">SOCE26_006240</name>
</gene>
<organism evidence="2 3">
    <name type="scientific">Sorangium cellulosum</name>
    <name type="common">Polyangium cellulosum</name>
    <dbReference type="NCBI Taxonomy" id="56"/>
    <lineage>
        <taxon>Bacteria</taxon>
        <taxon>Pseudomonadati</taxon>
        <taxon>Myxococcota</taxon>
        <taxon>Polyangia</taxon>
        <taxon>Polyangiales</taxon>
        <taxon>Polyangiaceae</taxon>
        <taxon>Sorangium</taxon>
    </lineage>
</organism>
<evidence type="ECO:0000313" key="2">
    <source>
        <dbReference type="EMBL" id="AUX39240.1"/>
    </source>
</evidence>
<proteinExistence type="predicted"/>
<dbReference type="OrthoDB" id="5505213at2"/>
<dbReference type="EMBL" id="CP012673">
    <property type="protein sequence ID" value="AUX39240.1"/>
    <property type="molecule type" value="Genomic_DNA"/>
</dbReference>
<evidence type="ECO:0000256" key="1">
    <source>
        <dbReference type="SAM" id="SignalP"/>
    </source>
</evidence>
<evidence type="ECO:0008006" key="4">
    <source>
        <dbReference type="Google" id="ProtNLM"/>
    </source>
</evidence>
<dbReference type="RefSeq" id="WP_104977237.1">
    <property type="nucleotide sequence ID" value="NZ_CP012673.1"/>
</dbReference>
<accession>A0A2L0EIW2</accession>
<feature type="chain" id="PRO_5014688348" description="Secreted protein" evidence="1">
    <location>
        <begin position="30"/>
        <end position="323"/>
    </location>
</feature>
<name>A0A2L0EIW2_SORCE</name>
<evidence type="ECO:0000313" key="3">
    <source>
        <dbReference type="Proteomes" id="UP000238348"/>
    </source>
</evidence>
<feature type="signal peptide" evidence="1">
    <location>
        <begin position="1"/>
        <end position="29"/>
    </location>
</feature>
<dbReference type="Proteomes" id="UP000238348">
    <property type="component" value="Chromosome"/>
</dbReference>
<protein>
    <recommendedName>
        <fullName evidence="4">Secreted protein</fullName>
    </recommendedName>
</protein>
<sequence>MSTTKASLGILGTLGTLFFLLSSAAPALAQEERKPPITDKTKERWAKTQGGRFAFEIDVLSSSYQEQLAAVDDDPDTVEVVESSRLGVAITAVAQYKIFAGLHLDAEMPFVYGSVSGSQSTDLFGERFESSGEYSRFFLGNPTIGLHYAGNLLPSLAVFGGISGTIPLHPQASSGLRVSAVANFPARAYFDTHRVLLGHMSFRARIGTEIRLGQVLYLTHDLATQLSVPTRDEGNTKFVLEQGNEIEFRPFGNFGLGMRLQAAFPMSSSNSAQLAAEPFLGWEPPVKGSFTRVGALVALDDDLGFGLDPGKVATIRVALGSKW</sequence>
<keyword evidence="1" id="KW-0732">Signal</keyword>
<dbReference type="AlphaFoldDB" id="A0A2L0EIW2"/>